<evidence type="ECO:0000256" key="1">
    <source>
        <dbReference type="ARBA" id="ARBA00004651"/>
    </source>
</evidence>
<accession>A0ABY1RFY6</accession>
<comment type="similarity">
    <text evidence="7">Belongs to the binding-protein-dependent transport system permease family.</text>
</comment>
<keyword evidence="10" id="KW-1185">Reference proteome</keyword>
<organism evidence="9 10">
    <name type="scientific">Plantibacter elymi</name>
    <name type="common">nom. nud.</name>
    <dbReference type="NCBI Taxonomy" id="199708"/>
    <lineage>
        <taxon>Bacteria</taxon>
        <taxon>Bacillati</taxon>
        <taxon>Actinomycetota</taxon>
        <taxon>Actinomycetes</taxon>
        <taxon>Micrococcales</taxon>
        <taxon>Microbacteriaceae</taxon>
        <taxon>Plantibacter</taxon>
    </lineage>
</organism>
<evidence type="ECO:0000256" key="3">
    <source>
        <dbReference type="ARBA" id="ARBA00022475"/>
    </source>
</evidence>
<feature type="transmembrane region" description="Helical" evidence="7">
    <location>
        <begin position="293"/>
        <end position="316"/>
    </location>
</feature>
<keyword evidence="3" id="KW-1003">Cell membrane</keyword>
<dbReference type="Gene3D" id="1.10.3720.10">
    <property type="entry name" value="MetI-like"/>
    <property type="match status" value="1"/>
</dbReference>
<keyword evidence="5 7" id="KW-1133">Transmembrane helix</keyword>
<feature type="transmembrane region" description="Helical" evidence="7">
    <location>
        <begin position="157"/>
        <end position="178"/>
    </location>
</feature>
<gene>
    <name evidence="9" type="ORF">SAMN06295909_2140</name>
</gene>
<dbReference type="PANTHER" id="PTHR43163:SF6">
    <property type="entry name" value="DIPEPTIDE TRANSPORT SYSTEM PERMEASE PROTEIN DPPB-RELATED"/>
    <property type="match status" value="1"/>
</dbReference>
<evidence type="ECO:0000259" key="8">
    <source>
        <dbReference type="PROSITE" id="PS50928"/>
    </source>
</evidence>
<evidence type="ECO:0000256" key="2">
    <source>
        <dbReference type="ARBA" id="ARBA00022448"/>
    </source>
</evidence>
<comment type="caution">
    <text evidence="9">The sequence shown here is derived from an EMBL/GenBank/DDBJ whole genome shotgun (WGS) entry which is preliminary data.</text>
</comment>
<sequence length="363" mass="38512">MSNQHPNASAADTRRRHYREYVIRRVAQALLVIALVYTLVFFTLFVLPGDPIENKLTSPLNPLPPSAGEALRAYYHFDLSPIEQFTLTVGRLLHGDLGYSLVSGRAVSDLVAQGFSDTIVLAGVAFVMTIVLSLAIALTAVYAPVRAIRSIAASAPIASISAPSFLIGFVLLAIFSFQLGWVSSVRDQGFVSYVLPALTLALAVNGPLTQVLIQGLRKAADEPFVTVLRAKGTSEVRIALGHVLKNGAIPSITMLALVVGELLAGAVVVEAVFTRTGLGFITFESVRDQDTPVILAVVILISSIYVGINLVTDLVYPVLDPRIVRPGHGRSRRSRLARPAVATAAATGTAVPDGVPTKASVDA</sequence>
<dbReference type="PROSITE" id="PS50928">
    <property type="entry name" value="ABC_TM1"/>
    <property type="match status" value="1"/>
</dbReference>
<dbReference type="SUPFAM" id="SSF161098">
    <property type="entry name" value="MetI-like"/>
    <property type="match status" value="1"/>
</dbReference>
<dbReference type="InterPro" id="IPR035906">
    <property type="entry name" value="MetI-like_sf"/>
</dbReference>
<protein>
    <submittedName>
        <fullName evidence="9">Peptide/nickel transport system permease protein</fullName>
    </submittedName>
</protein>
<dbReference type="Proteomes" id="UP000194464">
    <property type="component" value="Unassembled WGS sequence"/>
</dbReference>
<name>A0ABY1RFY6_9MICO</name>
<feature type="domain" description="ABC transmembrane type-1" evidence="8">
    <location>
        <begin position="115"/>
        <end position="312"/>
    </location>
</feature>
<evidence type="ECO:0000256" key="4">
    <source>
        <dbReference type="ARBA" id="ARBA00022692"/>
    </source>
</evidence>
<evidence type="ECO:0000256" key="6">
    <source>
        <dbReference type="ARBA" id="ARBA00023136"/>
    </source>
</evidence>
<keyword evidence="6 7" id="KW-0472">Membrane</keyword>
<evidence type="ECO:0000256" key="5">
    <source>
        <dbReference type="ARBA" id="ARBA00022989"/>
    </source>
</evidence>
<dbReference type="Pfam" id="PF00528">
    <property type="entry name" value="BPD_transp_1"/>
    <property type="match status" value="1"/>
</dbReference>
<dbReference type="CDD" id="cd06261">
    <property type="entry name" value="TM_PBP2"/>
    <property type="match status" value="1"/>
</dbReference>
<feature type="transmembrane region" description="Helical" evidence="7">
    <location>
        <begin position="190"/>
        <end position="208"/>
    </location>
</feature>
<feature type="transmembrane region" description="Helical" evidence="7">
    <location>
        <begin position="119"/>
        <end position="145"/>
    </location>
</feature>
<evidence type="ECO:0000313" key="10">
    <source>
        <dbReference type="Proteomes" id="UP000194464"/>
    </source>
</evidence>
<comment type="subcellular location">
    <subcellularLocation>
        <location evidence="1 7">Cell membrane</location>
        <topology evidence="1 7">Multi-pass membrane protein</topology>
    </subcellularLocation>
</comment>
<dbReference type="RefSeq" id="WP_207568212.1">
    <property type="nucleotide sequence ID" value="NZ_FXWJ01000003.1"/>
</dbReference>
<dbReference type="EMBL" id="FXWJ01000003">
    <property type="protein sequence ID" value="SMQ70571.1"/>
    <property type="molecule type" value="Genomic_DNA"/>
</dbReference>
<feature type="transmembrane region" description="Helical" evidence="7">
    <location>
        <begin position="26"/>
        <end position="47"/>
    </location>
</feature>
<evidence type="ECO:0000313" key="9">
    <source>
        <dbReference type="EMBL" id="SMQ70571.1"/>
    </source>
</evidence>
<reference evidence="9 10" key="1">
    <citation type="submission" date="2017-04" db="EMBL/GenBank/DDBJ databases">
        <authorList>
            <person name="Varghese N."/>
            <person name="Submissions S."/>
        </authorList>
    </citation>
    <scope>NUCLEOTIDE SEQUENCE [LARGE SCALE GENOMIC DNA]</scope>
    <source>
        <strain evidence="9 10">VKM Ac-1784</strain>
    </source>
</reference>
<feature type="transmembrane region" description="Helical" evidence="7">
    <location>
        <begin position="252"/>
        <end position="273"/>
    </location>
</feature>
<dbReference type="InterPro" id="IPR000515">
    <property type="entry name" value="MetI-like"/>
</dbReference>
<keyword evidence="4 7" id="KW-0812">Transmembrane</keyword>
<evidence type="ECO:0000256" key="7">
    <source>
        <dbReference type="RuleBase" id="RU363032"/>
    </source>
</evidence>
<dbReference type="PANTHER" id="PTHR43163">
    <property type="entry name" value="DIPEPTIDE TRANSPORT SYSTEM PERMEASE PROTEIN DPPB-RELATED"/>
    <property type="match status" value="1"/>
</dbReference>
<keyword evidence="2 7" id="KW-0813">Transport</keyword>
<proteinExistence type="inferred from homology"/>